<dbReference type="Pfam" id="PF19760">
    <property type="entry name" value="DUF6247"/>
    <property type="match status" value="1"/>
</dbReference>
<evidence type="ECO:0000313" key="3">
    <source>
        <dbReference type="Proteomes" id="UP000538929"/>
    </source>
</evidence>
<evidence type="ECO:0000313" key="2">
    <source>
        <dbReference type="EMBL" id="MBB0246744.1"/>
    </source>
</evidence>
<dbReference type="RefSeq" id="WP_182608034.1">
    <property type="nucleotide sequence ID" value="NZ_VKHT01001087.1"/>
</dbReference>
<accession>A0A7W3Y3D6</accession>
<name>A0A7W3Y3D6_9ACTN</name>
<sequence length="124" mass="13301">MGAAPDRDGPAGPVMEQPPHTPEALRAALVRLAPELLPTFDAERADALEAARSEVSAAPMRRLVGQWSLRVAIERFPHRAARLRELETRAAEVEDPAEAGAITREIGEILDAARQQAGLEGHAA</sequence>
<evidence type="ECO:0000256" key="1">
    <source>
        <dbReference type="SAM" id="MobiDB-lite"/>
    </source>
</evidence>
<keyword evidence="3" id="KW-1185">Reference proteome</keyword>
<organism evidence="2 3">
    <name type="scientific">Streptomyces alkaliphilus</name>
    <dbReference type="NCBI Taxonomy" id="1472722"/>
    <lineage>
        <taxon>Bacteria</taxon>
        <taxon>Bacillati</taxon>
        <taxon>Actinomycetota</taxon>
        <taxon>Actinomycetes</taxon>
        <taxon>Kitasatosporales</taxon>
        <taxon>Streptomycetaceae</taxon>
        <taxon>Streptomyces</taxon>
    </lineage>
</organism>
<dbReference type="EMBL" id="VKHT01001087">
    <property type="protein sequence ID" value="MBB0246744.1"/>
    <property type="molecule type" value="Genomic_DNA"/>
</dbReference>
<gene>
    <name evidence="2" type="ORF">FNQ90_22145</name>
</gene>
<dbReference type="InterPro" id="IPR046214">
    <property type="entry name" value="DUF6247"/>
</dbReference>
<proteinExistence type="predicted"/>
<dbReference type="Proteomes" id="UP000538929">
    <property type="component" value="Unassembled WGS sequence"/>
</dbReference>
<comment type="caution">
    <text evidence="2">The sequence shown here is derived from an EMBL/GenBank/DDBJ whole genome shotgun (WGS) entry which is preliminary data.</text>
</comment>
<feature type="region of interest" description="Disordered" evidence="1">
    <location>
        <begin position="1"/>
        <end position="21"/>
    </location>
</feature>
<reference evidence="3" key="1">
    <citation type="submission" date="2019-10" db="EMBL/GenBank/DDBJ databases">
        <title>Streptomyces sp. nov., a novel actinobacterium isolated from alkaline environment.</title>
        <authorList>
            <person name="Golinska P."/>
        </authorList>
    </citation>
    <scope>NUCLEOTIDE SEQUENCE [LARGE SCALE GENOMIC DNA]</scope>
    <source>
        <strain evidence="3">DSM 42118</strain>
    </source>
</reference>
<protein>
    <submittedName>
        <fullName evidence="2">Uncharacterized protein</fullName>
    </submittedName>
</protein>
<dbReference type="AlphaFoldDB" id="A0A7W3Y3D6"/>